<gene>
    <name evidence="2" type="ORF">BA1DRAFT_00442</name>
</gene>
<evidence type="ECO:0000313" key="3">
    <source>
        <dbReference type="Proteomes" id="UP000023464"/>
    </source>
</evidence>
<name>A0A022PQ07_9GAMM</name>
<dbReference type="AlphaFoldDB" id="A0A022PQ07"/>
<dbReference type="EMBL" id="JFGV01000004">
    <property type="protein sequence ID" value="EYU16928.1"/>
    <property type="molecule type" value="Genomic_DNA"/>
</dbReference>
<sequence>MEFIKNRFCHWNGEHLVVDTMARSHKMVNSMGTGEGLVSFDGFGADLIRFSKDEGMQNHTHLGHHILFVLSGTGYVIYAGEKHKIEPGVCYFVNGQIDHAIKATSDLVMLVVGNNHCAVDSQDRTTLVPYREGTPEELKV</sequence>
<feature type="domain" description="Cupin type-2" evidence="1">
    <location>
        <begin position="49"/>
        <end position="112"/>
    </location>
</feature>
<dbReference type="InterPro" id="IPR014710">
    <property type="entry name" value="RmlC-like_jellyroll"/>
</dbReference>
<protein>
    <submittedName>
        <fullName evidence="2">Cupin domain-containing protein</fullName>
    </submittedName>
</protein>
<dbReference type="PATRIC" id="fig|1393736.3.peg.446"/>
<dbReference type="Pfam" id="PF07883">
    <property type="entry name" value="Cupin_2"/>
    <property type="match status" value="1"/>
</dbReference>
<dbReference type="InterPro" id="IPR013096">
    <property type="entry name" value="Cupin_2"/>
</dbReference>
<dbReference type="InterPro" id="IPR011051">
    <property type="entry name" value="RmlC_Cupin_sf"/>
</dbReference>
<proteinExistence type="predicted"/>
<reference evidence="2 3" key="1">
    <citation type="submission" date="2014-03" db="EMBL/GenBank/DDBJ databases">
        <title>Draft Genome of Photorhabdus luminescens BA1, an Egyptian Isolate.</title>
        <authorList>
            <person name="Ghazal S."/>
            <person name="Hurst S.G.IV."/>
            <person name="Morris K."/>
            <person name="Thomas K."/>
            <person name="Tisa L.S."/>
        </authorList>
    </citation>
    <scope>NUCLEOTIDE SEQUENCE [LARGE SCALE GENOMIC DNA]</scope>
    <source>
        <strain evidence="2 3">BA1</strain>
    </source>
</reference>
<dbReference type="SUPFAM" id="SSF51182">
    <property type="entry name" value="RmlC-like cupins"/>
    <property type="match status" value="1"/>
</dbReference>
<dbReference type="RefSeq" id="WP_036775759.1">
    <property type="nucleotide sequence ID" value="NZ_CAWLTM010000111.1"/>
</dbReference>
<evidence type="ECO:0000313" key="2">
    <source>
        <dbReference type="EMBL" id="EYU16928.1"/>
    </source>
</evidence>
<accession>A0A022PQ07</accession>
<organism evidence="2 3">
    <name type="scientific">Photorhabdus aegyptia</name>
    <dbReference type="NCBI Taxonomy" id="2805098"/>
    <lineage>
        <taxon>Bacteria</taxon>
        <taxon>Pseudomonadati</taxon>
        <taxon>Pseudomonadota</taxon>
        <taxon>Gammaproteobacteria</taxon>
        <taxon>Enterobacterales</taxon>
        <taxon>Morganellaceae</taxon>
        <taxon>Photorhabdus</taxon>
    </lineage>
</organism>
<evidence type="ECO:0000259" key="1">
    <source>
        <dbReference type="Pfam" id="PF07883"/>
    </source>
</evidence>
<dbReference type="SMR" id="A0A022PQ07"/>
<dbReference type="Gene3D" id="2.60.120.10">
    <property type="entry name" value="Jelly Rolls"/>
    <property type="match status" value="1"/>
</dbReference>
<dbReference type="Proteomes" id="UP000023464">
    <property type="component" value="Unassembled WGS sequence"/>
</dbReference>
<comment type="caution">
    <text evidence="2">The sequence shown here is derived from an EMBL/GenBank/DDBJ whole genome shotgun (WGS) entry which is preliminary data.</text>
</comment>
<keyword evidence="3" id="KW-1185">Reference proteome</keyword>